<proteinExistence type="predicted"/>
<evidence type="ECO:0000313" key="1">
    <source>
        <dbReference type="EMBL" id="PSL32280.1"/>
    </source>
</evidence>
<reference evidence="1 2" key="1">
    <citation type="submission" date="2018-03" db="EMBL/GenBank/DDBJ databases">
        <title>Genomic Encyclopedia of Archaeal and Bacterial Type Strains, Phase II (KMG-II): from individual species to whole genera.</title>
        <authorList>
            <person name="Goeker M."/>
        </authorList>
    </citation>
    <scope>NUCLEOTIDE SEQUENCE [LARGE SCALE GENOMIC DNA]</scope>
    <source>
        <strain evidence="1 2">DSM 18107</strain>
    </source>
</reference>
<sequence length="131" mass="14145">MQTQTQQRPIAQIGEHVGIELGTKLVKDYFDAYPEQAYGHVIGRAIMDKILAQPGCEGVVIYPALNENGKKTLVYAGIDAKGKAIVKIPIVKTDGVIHFEDGIVADRSIPSPGSGDDEGVDTVETDIIPEW</sequence>
<comment type="caution">
    <text evidence="1">The sequence shown here is derived from an EMBL/GenBank/DDBJ whole genome shotgun (WGS) entry which is preliminary data.</text>
</comment>
<dbReference type="Proteomes" id="UP000240978">
    <property type="component" value="Unassembled WGS sequence"/>
</dbReference>
<dbReference type="EMBL" id="PYGK01000004">
    <property type="protein sequence ID" value="PSL32280.1"/>
    <property type="molecule type" value="Genomic_DNA"/>
</dbReference>
<evidence type="ECO:0000313" key="2">
    <source>
        <dbReference type="Proteomes" id="UP000240978"/>
    </source>
</evidence>
<name>A0A2P8GEA4_9BACT</name>
<organism evidence="1 2">
    <name type="scientific">Chitinophaga ginsengisoli</name>
    <dbReference type="NCBI Taxonomy" id="363837"/>
    <lineage>
        <taxon>Bacteria</taxon>
        <taxon>Pseudomonadati</taxon>
        <taxon>Bacteroidota</taxon>
        <taxon>Chitinophagia</taxon>
        <taxon>Chitinophagales</taxon>
        <taxon>Chitinophagaceae</taxon>
        <taxon>Chitinophaga</taxon>
    </lineage>
</organism>
<dbReference type="AlphaFoldDB" id="A0A2P8GEA4"/>
<dbReference type="OrthoDB" id="661524at2"/>
<keyword evidence="2" id="KW-1185">Reference proteome</keyword>
<accession>A0A2P8GEA4</accession>
<protein>
    <submittedName>
        <fullName evidence="1">Uncharacterized protein</fullName>
    </submittedName>
</protein>
<dbReference type="RefSeq" id="WP_106602462.1">
    <property type="nucleotide sequence ID" value="NZ_PYGK01000004.1"/>
</dbReference>
<gene>
    <name evidence="1" type="ORF">CLV42_104583</name>
</gene>